<accession>A0A917H661</accession>
<dbReference type="AlphaFoldDB" id="A0A917H661"/>
<dbReference type="Pfam" id="PF00239">
    <property type="entry name" value="Resolvase"/>
    <property type="match status" value="1"/>
</dbReference>
<proteinExistence type="predicted"/>
<evidence type="ECO:0000313" key="4">
    <source>
        <dbReference type="Proteomes" id="UP000638848"/>
    </source>
</evidence>
<dbReference type="InterPro" id="IPR006119">
    <property type="entry name" value="Resolv_N"/>
</dbReference>
<evidence type="ECO:0000256" key="1">
    <source>
        <dbReference type="SAM" id="MobiDB-lite"/>
    </source>
</evidence>
<feature type="compositionally biased region" description="Basic and acidic residues" evidence="1">
    <location>
        <begin position="66"/>
        <end position="77"/>
    </location>
</feature>
<organism evidence="3 4">
    <name type="scientific">Kocuria dechangensis</name>
    <dbReference type="NCBI Taxonomy" id="1176249"/>
    <lineage>
        <taxon>Bacteria</taxon>
        <taxon>Bacillati</taxon>
        <taxon>Actinomycetota</taxon>
        <taxon>Actinomycetes</taxon>
        <taxon>Micrococcales</taxon>
        <taxon>Micrococcaceae</taxon>
        <taxon>Kocuria</taxon>
    </lineage>
</organism>
<feature type="region of interest" description="Disordered" evidence="1">
    <location>
        <begin position="26"/>
        <end position="50"/>
    </location>
</feature>
<sequence length="87" mass="9290">MWPWRSAGADGLTGAGQNMPALAQARRGRGAGLRGLNRGRGDVDTSTPMGSMVFTVRTAMAQMEPEIARERSTDSVPKHRTRGHGQG</sequence>
<dbReference type="Gene3D" id="3.40.50.1390">
    <property type="entry name" value="Resolvase, N-terminal catalytic domain"/>
    <property type="match status" value="1"/>
</dbReference>
<name>A0A917H661_9MICC</name>
<dbReference type="Proteomes" id="UP000638848">
    <property type="component" value="Unassembled WGS sequence"/>
</dbReference>
<gene>
    <name evidence="3" type="ORF">GCM10011374_36730</name>
</gene>
<dbReference type="SUPFAM" id="SSF53041">
    <property type="entry name" value="Resolvase-like"/>
    <property type="match status" value="1"/>
</dbReference>
<dbReference type="GO" id="GO:0003677">
    <property type="term" value="F:DNA binding"/>
    <property type="evidence" value="ECO:0007669"/>
    <property type="project" value="InterPro"/>
</dbReference>
<protein>
    <recommendedName>
        <fullName evidence="2">Resolvase/invertase-type recombinase catalytic domain-containing protein</fullName>
    </recommendedName>
</protein>
<keyword evidence="4" id="KW-1185">Reference proteome</keyword>
<dbReference type="InterPro" id="IPR036162">
    <property type="entry name" value="Resolvase-like_N_sf"/>
</dbReference>
<feature type="domain" description="Resolvase/invertase-type recombinase catalytic" evidence="2">
    <location>
        <begin position="22"/>
        <end position="83"/>
    </location>
</feature>
<dbReference type="EMBL" id="BMEQ01000032">
    <property type="protein sequence ID" value="GGG68959.1"/>
    <property type="molecule type" value="Genomic_DNA"/>
</dbReference>
<feature type="region of interest" description="Disordered" evidence="1">
    <location>
        <begin position="65"/>
        <end position="87"/>
    </location>
</feature>
<evidence type="ECO:0000313" key="3">
    <source>
        <dbReference type="EMBL" id="GGG68959.1"/>
    </source>
</evidence>
<reference evidence="3" key="2">
    <citation type="submission" date="2020-09" db="EMBL/GenBank/DDBJ databases">
        <authorList>
            <person name="Sun Q."/>
            <person name="Zhou Y."/>
        </authorList>
    </citation>
    <scope>NUCLEOTIDE SEQUENCE</scope>
    <source>
        <strain evidence="3">CGMCC 1.12187</strain>
    </source>
</reference>
<reference evidence="3" key="1">
    <citation type="journal article" date="2014" name="Int. J. Syst. Evol. Microbiol.">
        <title>Complete genome sequence of Corynebacterium casei LMG S-19264T (=DSM 44701T), isolated from a smear-ripened cheese.</title>
        <authorList>
            <consortium name="US DOE Joint Genome Institute (JGI-PGF)"/>
            <person name="Walter F."/>
            <person name="Albersmeier A."/>
            <person name="Kalinowski J."/>
            <person name="Ruckert C."/>
        </authorList>
    </citation>
    <scope>NUCLEOTIDE SEQUENCE</scope>
    <source>
        <strain evidence="3">CGMCC 1.12187</strain>
    </source>
</reference>
<evidence type="ECO:0000259" key="2">
    <source>
        <dbReference type="Pfam" id="PF00239"/>
    </source>
</evidence>
<feature type="compositionally biased region" description="Basic residues" evidence="1">
    <location>
        <begin position="78"/>
        <end position="87"/>
    </location>
</feature>
<comment type="caution">
    <text evidence="3">The sequence shown here is derived from an EMBL/GenBank/DDBJ whole genome shotgun (WGS) entry which is preliminary data.</text>
</comment>
<dbReference type="GO" id="GO:0000150">
    <property type="term" value="F:DNA strand exchange activity"/>
    <property type="evidence" value="ECO:0007669"/>
    <property type="project" value="InterPro"/>
</dbReference>